<evidence type="ECO:0000313" key="3">
    <source>
        <dbReference type="Proteomes" id="UP000694397"/>
    </source>
</evidence>
<evidence type="ECO:0000256" key="1">
    <source>
        <dbReference type="SAM" id="MobiDB-lite"/>
    </source>
</evidence>
<feature type="compositionally biased region" description="Basic residues" evidence="1">
    <location>
        <begin position="28"/>
        <end position="45"/>
    </location>
</feature>
<keyword evidence="3" id="KW-1185">Reference proteome</keyword>
<reference evidence="2" key="3">
    <citation type="submission" date="2025-09" db="UniProtKB">
        <authorList>
            <consortium name="Ensembl"/>
        </authorList>
    </citation>
    <scope>IDENTIFICATION</scope>
</reference>
<name>A0A8D0CI48_SCLFO</name>
<feature type="region of interest" description="Disordered" evidence="1">
    <location>
        <begin position="1"/>
        <end position="106"/>
    </location>
</feature>
<dbReference type="AlphaFoldDB" id="A0A8D0CI48"/>
<organism evidence="2 3">
    <name type="scientific">Scleropages formosus</name>
    <name type="common">Asian bonytongue</name>
    <name type="synonym">Osteoglossum formosum</name>
    <dbReference type="NCBI Taxonomy" id="113540"/>
    <lineage>
        <taxon>Eukaryota</taxon>
        <taxon>Metazoa</taxon>
        <taxon>Chordata</taxon>
        <taxon>Craniata</taxon>
        <taxon>Vertebrata</taxon>
        <taxon>Euteleostomi</taxon>
        <taxon>Actinopterygii</taxon>
        <taxon>Neopterygii</taxon>
        <taxon>Teleostei</taxon>
        <taxon>Osteoglossocephala</taxon>
        <taxon>Osteoglossomorpha</taxon>
        <taxon>Osteoglossiformes</taxon>
        <taxon>Osteoglossidae</taxon>
        <taxon>Scleropages</taxon>
    </lineage>
</organism>
<dbReference type="Proteomes" id="UP000694397">
    <property type="component" value="Chromosome 14"/>
</dbReference>
<dbReference type="Ensembl" id="ENSSFOT00015049998.1">
    <property type="protein sequence ID" value="ENSSFOP00015071517.1"/>
    <property type="gene ID" value="ENSSFOG00015028179.1"/>
</dbReference>
<feature type="compositionally biased region" description="Basic and acidic residues" evidence="1">
    <location>
        <begin position="18"/>
        <end position="27"/>
    </location>
</feature>
<proteinExistence type="predicted"/>
<sequence length="186" mass="20816">LPGCGAADRASPAGSRVAWREGQEVERRQRKRRKEHANGRKRSFPGKREAPRVLSGTWSLMKRARPRCAPSEGEESEFPKRWSQAVEGGVQKQGRSQGMGEGQSSDGRVGLGCWRVEFFLFWVWGQSSDGGGVRIWWGPVTDGYSESAVHRPVRQESVGKETNFRPKRVTGSSPRRTPRILGLIPF</sequence>
<evidence type="ECO:0000313" key="2">
    <source>
        <dbReference type="Ensembl" id="ENSSFOP00015071517.1"/>
    </source>
</evidence>
<reference evidence="2 3" key="1">
    <citation type="submission" date="2019-04" db="EMBL/GenBank/DDBJ databases">
        <authorList>
            <consortium name="Wellcome Sanger Institute Data Sharing"/>
        </authorList>
    </citation>
    <scope>NUCLEOTIDE SEQUENCE [LARGE SCALE GENOMIC DNA]</scope>
</reference>
<accession>A0A8D0CI48</accession>
<reference evidence="2" key="2">
    <citation type="submission" date="2025-08" db="UniProtKB">
        <authorList>
            <consortium name="Ensembl"/>
        </authorList>
    </citation>
    <scope>IDENTIFICATION</scope>
</reference>
<protein>
    <submittedName>
        <fullName evidence="2">Uncharacterized protein</fullName>
    </submittedName>
</protein>